<evidence type="ECO:0000256" key="1">
    <source>
        <dbReference type="ARBA" id="ARBA00006854"/>
    </source>
</evidence>
<dbReference type="InterPro" id="IPR011989">
    <property type="entry name" value="ARM-like"/>
</dbReference>
<feature type="compositionally biased region" description="Basic and acidic residues" evidence="2">
    <location>
        <begin position="51"/>
        <end position="60"/>
    </location>
</feature>
<reference evidence="4 5" key="1">
    <citation type="journal article" date="2019" name="Nat. Ecol. Evol.">
        <title>Megaphylogeny resolves global patterns of mushroom evolution.</title>
        <authorList>
            <person name="Varga T."/>
            <person name="Krizsan K."/>
            <person name="Foldi C."/>
            <person name="Dima B."/>
            <person name="Sanchez-Garcia M."/>
            <person name="Sanchez-Ramirez S."/>
            <person name="Szollosi G.J."/>
            <person name="Szarkandi J.G."/>
            <person name="Papp V."/>
            <person name="Albert L."/>
            <person name="Andreopoulos W."/>
            <person name="Angelini C."/>
            <person name="Antonin V."/>
            <person name="Barry K.W."/>
            <person name="Bougher N.L."/>
            <person name="Buchanan P."/>
            <person name="Buyck B."/>
            <person name="Bense V."/>
            <person name="Catcheside P."/>
            <person name="Chovatia M."/>
            <person name="Cooper J."/>
            <person name="Damon W."/>
            <person name="Desjardin D."/>
            <person name="Finy P."/>
            <person name="Geml J."/>
            <person name="Haridas S."/>
            <person name="Hughes K."/>
            <person name="Justo A."/>
            <person name="Karasinski D."/>
            <person name="Kautmanova I."/>
            <person name="Kiss B."/>
            <person name="Kocsube S."/>
            <person name="Kotiranta H."/>
            <person name="LaButti K.M."/>
            <person name="Lechner B.E."/>
            <person name="Liimatainen K."/>
            <person name="Lipzen A."/>
            <person name="Lukacs Z."/>
            <person name="Mihaltcheva S."/>
            <person name="Morgado L.N."/>
            <person name="Niskanen T."/>
            <person name="Noordeloos M.E."/>
            <person name="Ohm R.A."/>
            <person name="Ortiz-Santana B."/>
            <person name="Ovrebo C."/>
            <person name="Racz N."/>
            <person name="Riley R."/>
            <person name="Savchenko A."/>
            <person name="Shiryaev A."/>
            <person name="Soop K."/>
            <person name="Spirin V."/>
            <person name="Szebenyi C."/>
            <person name="Tomsovsky M."/>
            <person name="Tulloss R.E."/>
            <person name="Uehling J."/>
            <person name="Grigoriev I.V."/>
            <person name="Vagvolgyi C."/>
            <person name="Papp T."/>
            <person name="Martin F.M."/>
            <person name="Miettinen O."/>
            <person name="Hibbett D.S."/>
            <person name="Nagy L.G."/>
        </authorList>
    </citation>
    <scope>NUCLEOTIDE SEQUENCE [LARGE SCALE GENOMIC DNA]</scope>
    <source>
        <strain evidence="4 5">CBS 166.37</strain>
    </source>
</reference>
<dbReference type="PANTHER" id="PTHR22100:SF13">
    <property type="entry name" value="WINGS APART-LIKE PROTEIN HOMOLOG"/>
    <property type="match status" value="1"/>
</dbReference>
<dbReference type="EMBL" id="ML213598">
    <property type="protein sequence ID" value="TFK39748.1"/>
    <property type="molecule type" value="Genomic_DNA"/>
</dbReference>
<protein>
    <recommendedName>
        <fullName evidence="3">Wings apart-like protein C-terminal domain-containing protein</fullName>
    </recommendedName>
</protein>
<feature type="compositionally biased region" description="Polar residues" evidence="2">
    <location>
        <begin position="32"/>
        <end position="41"/>
    </location>
</feature>
<dbReference type="InterPro" id="IPR039874">
    <property type="entry name" value="WAPL"/>
</dbReference>
<feature type="region of interest" description="Disordered" evidence="2">
    <location>
        <begin position="285"/>
        <end position="325"/>
    </location>
</feature>
<feature type="compositionally biased region" description="Basic and acidic residues" evidence="2">
    <location>
        <begin position="472"/>
        <end position="481"/>
    </location>
</feature>
<feature type="compositionally biased region" description="Low complexity" evidence="2">
    <location>
        <begin position="445"/>
        <end position="470"/>
    </location>
</feature>
<feature type="compositionally biased region" description="Basic and acidic residues" evidence="2">
    <location>
        <begin position="945"/>
        <end position="955"/>
    </location>
</feature>
<feature type="compositionally biased region" description="Low complexity" evidence="2">
    <location>
        <begin position="931"/>
        <end position="942"/>
    </location>
</feature>
<dbReference type="OrthoDB" id="78088at2759"/>
<evidence type="ECO:0000256" key="2">
    <source>
        <dbReference type="SAM" id="MobiDB-lite"/>
    </source>
</evidence>
<organism evidence="4 5">
    <name type="scientific">Crucibulum laeve</name>
    <dbReference type="NCBI Taxonomy" id="68775"/>
    <lineage>
        <taxon>Eukaryota</taxon>
        <taxon>Fungi</taxon>
        <taxon>Dikarya</taxon>
        <taxon>Basidiomycota</taxon>
        <taxon>Agaricomycotina</taxon>
        <taxon>Agaricomycetes</taxon>
        <taxon>Agaricomycetidae</taxon>
        <taxon>Agaricales</taxon>
        <taxon>Agaricineae</taxon>
        <taxon>Nidulariaceae</taxon>
        <taxon>Crucibulum</taxon>
    </lineage>
</organism>
<proteinExistence type="inferred from homology"/>
<accession>A0A5C3M7C6</accession>
<feature type="region of interest" description="Disordered" evidence="2">
    <location>
        <begin position="1"/>
        <end position="98"/>
    </location>
</feature>
<dbReference type="Proteomes" id="UP000308652">
    <property type="component" value="Unassembled WGS sequence"/>
</dbReference>
<dbReference type="STRING" id="68775.A0A5C3M7C6"/>
<dbReference type="Gene3D" id="1.25.10.10">
    <property type="entry name" value="Leucine-rich Repeat Variant"/>
    <property type="match status" value="1"/>
</dbReference>
<feature type="region of interest" description="Disordered" evidence="2">
    <location>
        <begin position="167"/>
        <end position="235"/>
    </location>
</feature>
<feature type="region of interest" description="Disordered" evidence="2">
    <location>
        <begin position="442"/>
        <end position="481"/>
    </location>
</feature>
<dbReference type="Pfam" id="PF07814">
    <property type="entry name" value="WAPL"/>
    <property type="match status" value="1"/>
</dbReference>
<evidence type="ECO:0000313" key="4">
    <source>
        <dbReference type="EMBL" id="TFK39748.1"/>
    </source>
</evidence>
<evidence type="ECO:0000259" key="3">
    <source>
        <dbReference type="Pfam" id="PF07814"/>
    </source>
</evidence>
<name>A0A5C3M7C6_9AGAR</name>
<dbReference type="InterPro" id="IPR022771">
    <property type="entry name" value="WAPL_C"/>
</dbReference>
<feature type="compositionally biased region" description="Polar residues" evidence="2">
    <location>
        <begin position="78"/>
        <end position="87"/>
    </location>
</feature>
<dbReference type="PANTHER" id="PTHR22100">
    <property type="entry name" value="WINGS APART-LIKE PROTEIN HOMOLOG"/>
    <property type="match status" value="1"/>
</dbReference>
<sequence>MLLSHDMLEVASRPGPRSPTLRIATATMPATYGSSSFNSRTYSKKSGKRRQSPESEKASEENSSISVSTTRKRRKVSVETTVNSPTESKPIREVSTDIEDSQIEKPAVRVTYGTPKKSNSRLGSPPSLIVGSPSSSRLPKLTRDLSGIFESITPTLSPLASPTKLAKRMLARSKTESSIDVQSTSDSFGRRTPSLPNMPPSPCRTPTKTSLASPSRDSQASMPPPVPLPTTSTTRTYAGKSRSFLVSVPASSLSSNSLLSLQGAEEEEDEFSRESYTALRYRWGVDNSEDDPYPEPSSPAKSDISTPNASPSRRNNKGKRKADAAVRAPPLAPGMMNPLKSISELRSKGESRRFLDEVGYLFEGMHKTGGIGLRRASALEITIKLCDPEFSRKAKAADFFGRTWDVFLEAGAGKGEDKILDILLALFAALVAKDSHSVTDLAHRSAQSSPPLSSATASSKPLSNSLSKPKSSSKESHQEDHPGTVVDALFSLLASEARTGADPLALVNPESTLSDTQLKKVGITKKDKTTLLTVHNIIATKSSLFSSGTLISMSLLITQTLQALSPSLLPAKNLPTLLTSLRACLTPSPTPSALVNTSGSLSSSLHLTWRETTSQVPYENAHNHLRLLDTYLLSQWDTSNSYTSNSQDETADESWIEANETVLQNARDEWLIDELISLGVCAEIRMQEAGGENESQATAAARRCMELLLRVLVSLTHADQQWGRKVVESEAALGFIMRVVSTSGDRLHNEKAEVKHEDVKQEEEQKNLLSRKDIVKEKVTKGEEDMAMEIDVQDENIERRRDAERAHALDRLCLALGLLTNLVQGVGAANDSIRDIRLDPSCTLKKRSCLKRCVCPNTVSALEILVQLYKQQLIRSYMPNDHVKREPSTYPPHDVNEPLAEDADASFLRCHLAVLFGLLMRGSRRNQELILTSLPSTSSPTSAGDKGRKASDRQKLNRLTDQARDFVAFYAMISGEGDETEREARIARDVVRSLERLRDSL</sequence>
<keyword evidence="5" id="KW-1185">Reference proteome</keyword>
<evidence type="ECO:0000313" key="5">
    <source>
        <dbReference type="Proteomes" id="UP000308652"/>
    </source>
</evidence>
<feature type="compositionally biased region" description="Polar residues" evidence="2">
    <location>
        <begin position="176"/>
        <end position="187"/>
    </location>
</feature>
<comment type="similarity">
    <text evidence="1">Belongs to the WAPL family.</text>
</comment>
<feature type="compositionally biased region" description="Polar residues" evidence="2">
    <location>
        <begin position="204"/>
        <end position="221"/>
    </location>
</feature>
<dbReference type="AlphaFoldDB" id="A0A5C3M7C6"/>
<feature type="compositionally biased region" description="Polar residues" evidence="2">
    <location>
        <begin position="303"/>
        <end position="313"/>
    </location>
</feature>
<feature type="region of interest" description="Disordered" evidence="2">
    <location>
        <begin position="113"/>
        <end position="137"/>
    </location>
</feature>
<feature type="region of interest" description="Disordered" evidence="2">
    <location>
        <begin position="931"/>
        <end position="956"/>
    </location>
</feature>
<gene>
    <name evidence="4" type="ORF">BDQ12DRAFT_734486</name>
</gene>
<feature type="domain" description="Wings apart-like protein C-terminal" evidence="3">
    <location>
        <begin position="339"/>
        <end position="750"/>
    </location>
</feature>